<dbReference type="GO" id="GO:0005886">
    <property type="term" value="C:plasma membrane"/>
    <property type="evidence" value="ECO:0007669"/>
    <property type="project" value="UniProtKB-SubCell"/>
</dbReference>
<dbReference type="GO" id="GO:0012505">
    <property type="term" value="C:endomembrane system"/>
    <property type="evidence" value="ECO:0007669"/>
    <property type="project" value="UniProtKB-SubCell"/>
</dbReference>
<dbReference type="GO" id="GO:0045259">
    <property type="term" value="C:proton-transporting ATP synthase complex"/>
    <property type="evidence" value="ECO:0007669"/>
    <property type="project" value="UniProtKB-KW"/>
</dbReference>
<organism evidence="15 16">
    <name type="scientific">Candidatus Azambacteria bacterium GW2011_GWA1_44_9</name>
    <dbReference type="NCBI Taxonomy" id="1618610"/>
    <lineage>
        <taxon>Bacteria</taxon>
        <taxon>Candidatus Azamiibacteriota</taxon>
    </lineage>
</organism>
<evidence type="ECO:0000256" key="3">
    <source>
        <dbReference type="ARBA" id="ARBA00022547"/>
    </source>
</evidence>
<evidence type="ECO:0000256" key="9">
    <source>
        <dbReference type="ARBA" id="ARBA00023310"/>
    </source>
</evidence>
<dbReference type="Pfam" id="PF00430">
    <property type="entry name" value="ATP-synt_B"/>
    <property type="match status" value="1"/>
</dbReference>
<dbReference type="GO" id="GO:0046961">
    <property type="term" value="F:proton-transporting ATPase activity, rotational mechanism"/>
    <property type="evidence" value="ECO:0007669"/>
    <property type="project" value="TreeGrafter"/>
</dbReference>
<protein>
    <recommendedName>
        <fullName evidence="12">ATP synthase subunit b</fullName>
    </recommendedName>
    <alternativeName>
        <fullName evidence="12">ATP synthase F(0) sector subunit b</fullName>
    </alternativeName>
    <alternativeName>
        <fullName evidence="12">ATPase subunit I</fullName>
    </alternativeName>
    <alternativeName>
        <fullName evidence="12">F-type ATPase subunit b</fullName>
        <shortName evidence="12">F-ATPase subunit b</shortName>
    </alternativeName>
</protein>
<dbReference type="Gene3D" id="6.10.250.1580">
    <property type="match status" value="1"/>
</dbReference>
<comment type="subunit">
    <text evidence="12">F-type ATPases have 2 components, F(1) - the catalytic core - and F(0) - the membrane proton channel. F(1) has five subunits: alpha(3), beta(3), gamma(1), delta(1), epsilon(1). F(0) has three main subunits: a(1), b(2) and c(10-14). The alpha and beta chains form an alternating ring which encloses part of the gamma chain. F(1) is attached to F(0) by a central stalk formed by the gamma and epsilon chains, while a peripheral stalk is formed by the delta and b chains.</text>
</comment>
<dbReference type="EMBL" id="LCJQ01000003">
    <property type="protein sequence ID" value="KKT82045.1"/>
    <property type="molecule type" value="Genomic_DNA"/>
</dbReference>
<evidence type="ECO:0000256" key="14">
    <source>
        <dbReference type="SAM" id="Coils"/>
    </source>
</evidence>
<dbReference type="HAMAP" id="MF_01398">
    <property type="entry name" value="ATP_synth_b_bprime"/>
    <property type="match status" value="1"/>
</dbReference>
<gene>
    <name evidence="12" type="primary">atpF</name>
    <name evidence="15" type="ORF">UW78_C0003G0005</name>
</gene>
<keyword evidence="8 12" id="KW-0472">Membrane</keyword>
<reference evidence="15 16" key="1">
    <citation type="journal article" date="2015" name="Nature">
        <title>rRNA introns, odd ribosomes, and small enigmatic genomes across a large radiation of phyla.</title>
        <authorList>
            <person name="Brown C.T."/>
            <person name="Hug L.A."/>
            <person name="Thomas B.C."/>
            <person name="Sharon I."/>
            <person name="Castelle C.J."/>
            <person name="Singh A."/>
            <person name="Wilkins M.J."/>
            <person name="Williams K.H."/>
            <person name="Banfield J.F."/>
        </authorList>
    </citation>
    <scope>NUCLEOTIDE SEQUENCE [LARGE SCALE GENOMIC DNA]</scope>
</reference>
<evidence type="ECO:0000256" key="11">
    <source>
        <dbReference type="ARBA" id="ARBA00037847"/>
    </source>
</evidence>
<comment type="subcellular location">
    <subcellularLocation>
        <location evidence="12">Cell membrane</location>
        <topology evidence="12">Single-pass membrane protein</topology>
    </subcellularLocation>
    <subcellularLocation>
        <location evidence="11">Endomembrane system</location>
        <topology evidence="11">Single-pass membrane protein</topology>
    </subcellularLocation>
</comment>
<evidence type="ECO:0000256" key="4">
    <source>
        <dbReference type="ARBA" id="ARBA00022692"/>
    </source>
</evidence>
<dbReference type="AlphaFoldDB" id="A0A0G1KES7"/>
<evidence type="ECO:0000313" key="15">
    <source>
        <dbReference type="EMBL" id="KKT82045.1"/>
    </source>
</evidence>
<dbReference type="Proteomes" id="UP000034595">
    <property type="component" value="Unassembled WGS sequence"/>
</dbReference>
<dbReference type="InterPro" id="IPR005864">
    <property type="entry name" value="ATP_synth_F0_bsu_bac"/>
</dbReference>
<feature type="transmembrane region" description="Helical" evidence="12">
    <location>
        <begin position="12"/>
        <end position="34"/>
    </location>
</feature>
<feature type="coiled-coil region" evidence="14">
    <location>
        <begin position="103"/>
        <end position="130"/>
    </location>
</feature>
<comment type="function">
    <text evidence="12">Component of the F(0) channel, it forms part of the peripheral stalk, linking F(1) to F(0).</text>
</comment>
<keyword evidence="9 12" id="KW-0066">ATP synthesis</keyword>
<keyword evidence="7 12" id="KW-0406">Ion transport</keyword>
<evidence type="ECO:0000256" key="10">
    <source>
        <dbReference type="ARBA" id="ARBA00025198"/>
    </source>
</evidence>
<accession>A0A0G1KES7</accession>
<evidence type="ECO:0000313" key="16">
    <source>
        <dbReference type="Proteomes" id="UP000034595"/>
    </source>
</evidence>
<dbReference type="GO" id="GO:0046933">
    <property type="term" value="F:proton-transporting ATP synthase activity, rotational mechanism"/>
    <property type="evidence" value="ECO:0007669"/>
    <property type="project" value="UniProtKB-UniRule"/>
</dbReference>
<evidence type="ECO:0000256" key="7">
    <source>
        <dbReference type="ARBA" id="ARBA00023065"/>
    </source>
</evidence>
<name>A0A0G1KES7_9BACT</name>
<comment type="caution">
    <text evidence="15">The sequence shown here is derived from an EMBL/GenBank/DDBJ whole genome shotgun (WGS) entry which is preliminary data.</text>
</comment>
<evidence type="ECO:0000256" key="6">
    <source>
        <dbReference type="ARBA" id="ARBA00022989"/>
    </source>
</evidence>
<keyword evidence="5 12" id="KW-0375">Hydrogen ion transport</keyword>
<evidence type="ECO:0000256" key="5">
    <source>
        <dbReference type="ARBA" id="ARBA00022781"/>
    </source>
</evidence>
<sequence>MEQIISVFGIDWKLILIQAVNFGLLLFVLHRFLYKPILAVVDARREKIERSIKNALRAEEDLGKAEAERIHILHEARLKGDELIEGAKKSALGEEHVIIKDAHRRAEYLLRDAERRIEREREEMVEKTERDVARMAVLAAEKILRTS</sequence>
<proteinExistence type="inferred from homology"/>
<dbReference type="InterPro" id="IPR050059">
    <property type="entry name" value="ATP_synthase_B_chain"/>
</dbReference>
<keyword evidence="12" id="KW-1003">Cell membrane</keyword>
<evidence type="ECO:0000256" key="2">
    <source>
        <dbReference type="ARBA" id="ARBA00022448"/>
    </source>
</evidence>
<comment type="similarity">
    <text evidence="1 12 13">Belongs to the ATPase B chain family.</text>
</comment>
<evidence type="ECO:0000256" key="12">
    <source>
        <dbReference type="HAMAP-Rule" id="MF_01398"/>
    </source>
</evidence>
<keyword evidence="6 12" id="KW-1133">Transmembrane helix</keyword>
<evidence type="ECO:0000256" key="8">
    <source>
        <dbReference type="ARBA" id="ARBA00023136"/>
    </source>
</evidence>
<evidence type="ECO:0000256" key="13">
    <source>
        <dbReference type="RuleBase" id="RU003848"/>
    </source>
</evidence>
<dbReference type="PANTHER" id="PTHR33445:SF2">
    <property type="entry name" value="ATP SYNTHASE SUBUNIT B', CHLOROPLASTIC"/>
    <property type="match status" value="1"/>
</dbReference>
<keyword evidence="14" id="KW-0175">Coiled coil</keyword>
<keyword evidence="3 12" id="KW-0138">CF(0)</keyword>
<keyword evidence="2 12" id="KW-0813">Transport</keyword>
<keyword evidence="4 12" id="KW-0812">Transmembrane</keyword>
<comment type="function">
    <text evidence="10 12">F(1)F(0) ATP synthase produces ATP from ADP in the presence of a proton or sodium gradient. F-type ATPases consist of two structural domains, F(1) containing the extramembraneous catalytic core and F(0) containing the membrane proton channel, linked together by a central stalk and a peripheral stalk. During catalysis, ATP synthesis in the catalytic domain of F(1) is coupled via a rotary mechanism of the central stalk subunits to proton translocation.</text>
</comment>
<evidence type="ECO:0000256" key="1">
    <source>
        <dbReference type="ARBA" id="ARBA00005513"/>
    </source>
</evidence>
<dbReference type="NCBIfam" id="TIGR01144">
    <property type="entry name" value="ATP_synt_b"/>
    <property type="match status" value="1"/>
</dbReference>
<dbReference type="PANTHER" id="PTHR33445">
    <property type="entry name" value="ATP SYNTHASE SUBUNIT B', CHLOROPLASTIC"/>
    <property type="match status" value="1"/>
</dbReference>
<dbReference type="CDD" id="cd06503">
    <property type="entry name" value="ATP-synt_Fo_b"/>
    <property type="match status" value="1"/>
</dbReference>
<dbReference type="InterPro" id="IPR002146">
    <property type="entry name" value="ATP_synth_b/b'su_bac/chlpt"/>
</dbReference>